<dbReference type="InterPro" id="IPR027291">
    <property type="entry name" value="Glyco_hydro_38_N_sf"/>
</dbReference>
<sequence length="879" mass="101589">MKKIHIVAHTHWDREWYFSDNEAFVQFSYHMDEVIYALDNNELDYYYLDGQLSIVEDYLKIFPNKKEKIKELVEAKKLFIGPWYTQMDEFVVAGESVVKNLQIGMLLSEELGGYTSLGYLPDSFGQGKDMPKIYQGFDIDHAVFWRGMPSEITNNREFFWEAEDGSKVLTINIRNGYYAGVALVEGDRFLQKSTLDLVSEDTISEIVTLPVGGDQRAVDRQLKEIIHQANQELGEEYELVESNYPHIFKLLEKSKEKLPTVSGEFISGSVSKIHRSIYSSRYDLKKINDTIENRLIFELQPLAAMADEMGIPYKTELIDYIWKLLLKNHAHDSIGGCNTDKTNQMIMARYQEADQLSYSNVDYLVRKISESLTSTRENDIVLFNTMPYQRTEPFTFKISSKSKAISLVDNEDNIVPFEVLNVEKVYAGEIRRSEKDYQEDLYYYIYTVAIDYSLAAFNYQILHVNEQENVLEPSVIGNNESIMIENDYYKVSFVEGAFDITSKYNQKVYKNCLYVEESGDEGDTYDYSPAYHDMILNLSFSDAKATVQEGVIHSTIWIEGTWQVPQSLSSRKNGLIDQSINYKLEVSVKKATNRIELKLVINNQADDHRMRLVFASDIASEFSYADTLFGTIERLNVDPHINDWQELGWKEEPTEIYPMIHFANIHDEMASVSMLSKGIKEYQVCDNKLFMTLFRGVGYLGRPELLRRPGDASGNQFRYIPTPDSQLHGELVMEVALVIEENYQPASIQKNYQMYSVETPYYQLQEINRFTNPIKYFQSNKVDHLEALTNYLDLATSSLVFSSLELSRDGEWLEIRLNNPSLTDSIIETIQLSDQFEVKWINLYGKSIKQLGVIKSIEVQMKPGEIKTFAIKRKKRGIK</sequence>
<dbReference type="EMBL" id="SRHU01000008">
    <property type="protein sequence ID" value="TFZ42794.1"/>
    <property type="molecule type" value="Genomic_DNA"/>
</dbReference>
<dbReference type="Gene3D" id="2.70.98.30">
    <property type="entry name" value="Golgi alpha-mannosidase II, domain 4"/>
    <property type="match status" value="1"/>
</dbReference>
<keyword evidence="8" id="KW-1185">Reference proteome</keyword>
<dbReference type="InterPro" id="IPR037094">
    <property type="entry name" value="Glyco_hydro_38_cen_sf"/>
</dbReference>
<evidence type="ECO:0000313" key="7">
    <source>
        <dbReference type="EMBL" id="TFZ42794.1"/>
    </source>
</evidence>
<dbReference type="PANTHER" id="PTHR46017">
    <property type="entry name" value="ALPHA-MANNOSIDASE 2C1"/>
    <property type="match status" value="1"/>
</dbReference>
<reference evidence="7 9" key="1">
    <citation type="submission" date="2019-03" db="EMBL/GenBank/DDBJ databases">
        <title>Vagococcus sp. was isolated fron gut of Carduelis flavirostris.</title>
        <authorList>
            <person name="Ge Y."/>
        </authorList>
    </citation>
    <scope>NUCLEOTIDE SEQUENCE [LARGE SCALE GENOMIC DNA]</scope>
    <source>
        <strain evidence="7 9">CF-210</strain>
    </source>
</reference>
<dbReference type="GO" id="GO:0004559">
    <property type="term" value="F:alpha-mannosidase activity"/>
    <property type="evidence" value="ECO:0007669"/>
    <property type="project" value="InterPro"/>
</dbReference>
<dbReference type="Pfam" id="PF07748">
    <property type="entry name" value="Glyco_hydro_38C"/>
    <property type="match status" value="1"/>
</dbReference>
<dbReference type="SUPFAM" id="SSF74650">
    <property type="entry name" value="Galactose mutarotase-like"/>
    <property type="match status" value="1"/>
</dbReference>
<dbReference type="GO" id="GO:0006013">
    <property type="term" value="P:mannose metabolic process"/>
    <property type="evidence" value="ECO:0007669"/>
    <property type="project" value="InterPro"/>
</dbReference>
<evidence type="ECO:0000313" key="8">
    <source>
        <dbReference type="Proteomes" id="UP000296883"/>
    </source>
</evidence>
<dbReference type="InterPro" id="IPR015341">
    <property type="entry name" value="Glyco_hydro_38_cen"/>
</dbReference>
<dbReference type="InterPro" id="IPR011330">
    <property type="entry name" value="Glyco_hydro/deAcase_b/a-brl"/>
</dbReference>
<dbReference type="InterPro" id="IPR000602">
    <property type="entry name" value="Glyco_hydro_38_N"/>
</dbReference>
<dbReference type="Gene3D" id="1.20.1270.50">
    <property type="entry name" value="Glycoside hydrolase family 38, central domain"/>
    <property type="match status" value="1"/>
</dbReference>
<accession>A0A4Z0DD06</accession>
<dbReference type="SUPFAM" id="SSF88713">
    <property type="entry name" value="Glycoside hydrolase/deacetylase"/>
    <property type="match status" value="1"/>
</dbReference>
<keyword evidence="2" id="KW-0479">Metal-binding</keyword>
<evidence type="ECO:0000259" key="5">
    <source>
        <dbReference type="SMART" id="SM00872"/>
    </source>
</evidence>
<evidence type="ECO:0000256" key="1">
    <source>
        <dbReference type="ARBA" id="ARBA00009792"/>
    </source>
</evidence>
<dbReference type="InterPro" id="IPR028995">
    <property type="entry name" value="Glyco_hydro_57/38_cen_sf"/>
</dbReference>
<evidence type="ECO:0000313" key="6">
    <source>
        <dbReference type="EMBL" id="QCA28450.1"/>
    </source>
</evidence>
<dbReference type="Pfam" id="PF01074">
    <property type="entry name" value="Glyco_hydro_38N"/>
    <property type="match status" value="1"/>
</dbReference>
<name>A0A4Z0DD06_9ENTE</name>
<dbReference type="Gene3D" id="3.20.110.10">
    <property type="entry name" value="Glycoside hydrolase 38, N terminal domain"/>
    <property type="match status" value="1"/>
</dbReference>
<dbReference type="GO" id="GO:0030246">
    <property type="term" value="F:carbohydrate binding"/>
    <property type="evidence" value="ECO:0007669"/>
    <property type="project" value="InterPro"/>
</dbReference>
<dbReference type="Pfam" id="PF09261">
    <property type="entry name" value="Alpha-mann_mid"/>
    <property type="match status" value="1"/>
</dbReference>
<dbReference type="RefSeq" id="WP_135253675.1">
    <property type="nucleotide sequence ID" value="NZ_CP038865.1"/>
</dbReference>
<keyword evidence="4" id="KW-0326">Glycosidase</keyword>
<reference evidence="6 8" key="2">
    <citation type="journal article" date="2020" name="Int. J. Syst. Evol. Microbiol.">
        <title>Vagococcus xieshaowenii sp. nov., isolated from snow finch (Montifringilla taczanowskii) cloacal content.</title>
        <authorList>
            <person name="Ge Y."/>
            <person name="Yang J."/>
            <person name="Lai X.H."/>
            <person name="Zhang G."/>
            <person name="Jin D."/>
            <person name="Lu S."/>
            <person name="Wang B."/>
            <person name="Huang Y."/>
            <person name="Huang Y."/>
            <person name="Ren Z."/>
            <person name="Zhang X."/>
            <person name="Xu J."/>
        </authorList>
    </citation>
    <scope>NUCLEOTIDE SEQUENCE [LARGE SCALE GENOMIC DNA]</scope>
    <source>
        <strain evidence="8">personal::cf-49</strain>
        <strain evidence="6">Personal::cf-49</strain>
    </source>
</reference>
<dbReference type="SUPFAM" id="SSF88688">
    <property type="entry name" value="Families 57/38 glycoside transferase middle domain"/>
    <property type="match status" value="1"/>
</dbReference>
<comment type="similarity">
    <text evidence="1">Belongs to the glycosyl hydrolase 38 family.</text>
</comment>
<dbReference type="InterPro" id="IPR011682">
    <property type="entry name" value="Glyco_hydro_38_C"/>
</dbReference>
<dbReference type="GO" id="GO:0046872">
    <property type="term" value="F:metal ion binding"/>
    <property type="evidence" value="ECO:0007669"/>
    <property type="project" value="UniProtKB-KW"/>
</dbReference>
<gene>
    <name evidence="7" type="ORF">E4031_02085</name>
    <name evidence="6" type="ORF">E4Z98_03655</name>
</gene>
<accession>A0A7Z1Y915</accession>
<protein>
    <submittedName>
        <fullName evidence="6">Alpha-mannosidase</fullName>
    </submittedName>
</protein>
<dbReference type="GO" id="GO:0009313">
    <property type="term" value="P:oligosaccharide catabolic process"/>
    <property type="evidence" value="ECO:0007669"/>
    <property type="project" value="TreeGrafter"/>
</dbReference>
<evidence type="ECO:0000256" key="2">
    <source>
        <dbReference type="ARBA" id="ARBA00022723"/>
    </source>
</evidence>
<proteinExistence type="inferred from homology"/>
<evidence type="ECO:0000313" key="9">
    <source>
        <dbReference type="Proteomes" id="UP000297725"/>
    </source>
</evidence>
<feature type="domain" description="Glycoside hydrolase family 38 central" evidence="5">
    <location>
        <begin position="272"/>
        <end position="350"/>
    </location>
</feature>
<dbReference type="PANTHER" id="PTHR46017:SF2">
    <property type="entry name" value="MANNOSYLGLYCERATE HYDROLASE"/>
    <property type="match status" value="1"/>
</dbReference>
<keyword evidence="3" id="KW-0378">Hydrolase</keyword>
<organism evidence="6 8">
    <name type="scientific">Vagococcus xieshaowenii</name>
    <dbReference type="NCBI Taxonomy" id="2562451"/>
    <lineage>
        <taxon>Bacteria</taxon>
        <taxon>Bacillati</taxon>
        <taxon>Bacillota</taxon>
        <taxon>Bacilli</taxon>
        <taxon>Lactobacillales</taxon>
        <taxon>Enterococcaceae</taxon>
        <taxon>Vagococcus</taxon>
    </lineage>
</organism>
<dbReference type="KEGG" id="vac:E4Z98_03655"/>
<dbReference type="Proteomes" id="UP000296883">
    <property type="component" value="Chromosome"/>
</dbReference>
<dbReference type="SMART" id="SM00872">
    <property type="entry name" value="Alpha-mann_mid"/>
    <property type="match status" value="1"/>
</dbReference>
<dbReference type="Proteomes" id="UP000297725">
    <property type="component" value="Unassembled WGS sequence"/>
</dbReference>
<dbReference type="InterPro" id="IPR011013">
    <property type="entry name" value="Gal_mutarotase_sf_dom"/>
</dbReference>
<dbReference type="CDD" id="cd10815">
    <property type="entry name" value="GH38N_AMII_EcMngB_like"/>
    <property type="match status" value="1"/>
</dbReference>
<evidence type="ECO:0000256" key="4">
    <source>
        <dbReference type="ARBA" id="ARBA00023295"/>
    </source>
</evidence>
<evidence type="ECO:0000256" key="3">
    <source>
        <dbReference type="ARBA" id="ARBA00022801"/>
    </source>
</evidence>
<dbReference type="EMBL" id="CP038865">
    <property type="protein sequence ID" value="QCA28450.1"/>
    <property type="molecule type" value="Genomic_DNA"/>
</dbReference>
<dbReference type="AlphaFoldDB" id="A0A4Z0DD06"/>
<dbReference type="OrthoDB" id="9764050at2"/>